<feature type="transmembrane region" description="Helical" evidence="1">
    <location>
        <begin position="473"/>
        <end position="490"/>
    </location>
</feature>
<feature type="transmembrane region" description="Helical" evidence="1">
    <location>
        <begin position="311"/>
        <end position="344"/>
    </location>
</feature>
<evidence type="ECO:0008006" key="4">
    <source>
        <dbReference type="Google" id="ProtNLM"/>
    </source>
</evidence>
<feature type="transmembrane region" description="Helical" evidence="1">
    <location>
        <begin position="12"/>
        <end position="32"/>
    </location>
</feature>
<dbReference type="AlphaFoldDB" id="A7I5M6"/>
<feature type="transmembrane region" description="Helical" evidence="1">
    <location>
        <begin position="350"/>
        <end position="377"/>
    </location>
</feature>
<protein>
    <recommendedName>
        <fullName evidence="4">DUF2029 domain-containing protein</fullName>
    </recommendedName>
</protein>
<keyword evidence="3" id="KW-1185">Reference proteome</keyword>
<dbReference type="EMBL" id="CP000780">
    <property type="protein sequence ID" value="ABS55037.1"/>
    <property type="molecule type" value="Genomic_DNA"/>
</dbReference>
<dbReference type="HOGENOM" id="CLU_453898_0_0_2"/>
<dbReference type="eggNOG" id="arCOG08234">
    <property type="taxonomic scope" value="Archaea"/>
</dbReference>
<feature type="transmembrane region" description="Helical" evidence="1">
    <location>
        <begin position="252"/>
        <end position="269"/>
    </location>
</feature>
<feature type="transmembrane region" description="Helical" evidence="1">
    <location>
        <begin position="227"/>
        <end position="245"/>
    </location>
</feature>
<keyword evidence="1" id="KW-0472">Membrane</keyword>
<evidence type="ECO:0000256" key="1">
    <source>
        <dbReference type="SAM" id="Phobius"/>
    </source>
</evidence>
<reference evidence="3" key="1">
    <citation type="journal article" date="2015" name="Microbiology">
        <title>Genome of Methanoregula boonei 6A8 reveals adaptations to oligotrophic peatland environments.</title>
        <authorList>
            <person name="Braeuer S."/>
            <person name="Cadillo-Quiroz H."/>
            <person name="Kyrpides N."/>
            <person name="Woyke T."/>
            <person name="Goodwin L."/>
            <person name="Detter C."/>
            <person name="Podell S."/>
            <person name="Yavitt J.B."/>
            <person name="Zinder S.H."/>
        </authorList>
    </citation>
    <scope>NUCLEOTIDE SEQUENCE [LARGE SCALE GENOMIC DNA]</scope>
    <source>
        <strain evidence="3">DSM 21154 / JCM 14090 / 6A8</strain>
    </source>
</reference>
<evidence type="ECO:0000313" key="2">
    <source>
        <dbReference type="EMBL" id="ABS55037.1"/>
    </source>
</evidence>
<feature type="transmembrane region" description="Helical" evidence="1">
    <location>
        <begin position="139"/>
        <end position="157"/>
    </location>
</feature>
<evidence type="ECO:0000313" key="3">
    <source>
        <dbReference type="Proteomes" id="UP000002408"/>
    </source>
</evidence>
<dbReference type="Proteomes" id="UP000002408">
    <property type="component" value="Chromosome"/>
</dbReference>
<feature type="transmembrane region" description="Helical" evidence="1">
    <location>
        <begin position="561"/>
        <end position="582"/>
    </location>
</feature>
<keyword evidence="1" id="KW-0812">Transmembrane</keyword>
<name>A7I5M6_METB6</name>
<feature type="transmembrane region" description="Helical" evidence="1">
    <location>
        <begin position="389"/>
        <end position="407"/>
    </location>
</feature>
<gene>
    <name evidence="2" type="ordered locus">Mboo_0519</name>
</gene>
<proteinExistence type="predicted"/>
<dbReference type="STRING" id="456442.Mboo_0519"/>
<dbReference type="RefSeq" id="WP_012106058.1">
    <property type="nucleotide sequence ID" value="NC_009712.1"/>
</dbReference>
<organism evidence="2 3">
    <name type="scientific">Methanoregula boonei (strain DSM 21154 / JCM 14090 / 6A8)</name>
    <dbReference type="NCBI Taxonomy" id="456442"/>
    <lineage>
        <taxon>Archaea</taxon>
        <taxon>Methanobacteriati</taxon>
        <taxon>Methanobacteriota</taxon>
        <taxon>Stenosarchaea group</taxon>
        <taxon>Methanomicrobia</taxon>
        <taxon>Methanomicrobiales</taxon>
        <taxon>Methanoregulaceae</taxon>
        <taxon>Methanoregula</taxon>
    </lineage>
</organism>
<dbReference type="KEGG" id="mbn:Mboo_0519"/>
<feature type="transmembrane region" description="Helical" evidence="1">
    <location>
        <begin position="79"/>
        <end position="97"/>
    </location>
</feature>
<feature type="transmembrane region" description="Helical" evidence="1">
    <location>
        <begin position="109"/>
        <end position="127"/>
    </location>
</feature>
<dbReference type="eggNOG" id="arCOG06399">
    <property type="taxonomic scope" value="Archaea"/>
</dbReference>
<feature type="transmembrane region" description="Helical" evidence="1">
    <location>
        <begin position="195"/>
        <end position="215"/>
    </location>
</feature>
<dbReference type="GeneID" id="5410840"/>
<feature type="transmembrane region" description="Helical" evidence="1">
    <location>
        <begin position="275"/>
        <end position="299"/>
    </location>
</feature>
<keyword evidence="1" id="KW-1133">Transmembrane helix</keyword>
<accession>A7I5M6</accession>
<feature type="transmembrane region" description="Helical" evidence="1">
    <location>
        <begin position="496"/>
        <end position="513"/>
    </location>
</feature>
<sequence>MALVSPMTRSRNPLLIFTSLALLLPINIYYGAGWIRCGLQWGLVQYQQTIASDHLISFTSDLCSVVSGALSGSGALSTLIWGSAVLLLIAALILNIVGIYRMQTLCQRAAAGLTIAGGLGFLLADIVRYGVFLHGPEGWCIPIGIPAIITLGIWGIFTDFEADDKRGDPGGTRKGKRENGSWSLWLDDSQRNRDIVTLIVISLLVKAVVFFSGLLPNMPFTTLTGDLTLYHWYATSPFHGIYPYVSYYVPYPQLFLVPVLLALIPVITLQNPVGYLFSFSTLMIITDTATLICLYSLACGFFGREKAFLCGLLYATAIAAAFLVPISYDAVPTFFLVFSIWLLLSQKTVASYLSATAATLLKWFPACCFPFYLVYAWKNGHDMGMAKKSLAWSVLFAGAVIAPFLILNASGFLNTYLSHVTRTPEVHSFVYYLDSVSQFLFLGVPSDIWFFVLLALGELVLFVWYFRGLDGEPFTLVCVIFASIFFFVLINKVFSASYIIWLTPFLALILVQSPWRIVGFYLAQIVIYLETPVLFGIVYMPPTLGVSSGVTYSVMSNALPSFPFVFYTIKFGIFFALFWICISDLRKNGSIRKSQPPPDGH</sequence>
<feature type="transmembrane region" description="Helical" evidence="1">
    <location>
        <begin position="448"/>
        <end position="466"/>
    </location>
</feature>
<feature type="transmembrane region" description="Helical" evidence="1">
    <location>
        <begin position="520"/>
        <end position="541"/>
    </location>
</feature>